<evidence type="ECO:0000313" key="9">
    <source>
        <dbReference type="RefSeq" id="XP_022313566.1"/>
    </source>
</evidence>
<dbReference type="Proteomes" id="UP000694844">
    <property type="component" value="Chromosome 2"/>
</dbReference>
<dbReference type="PANTHER" id="PTHR13581:SF5">
    <property type="entry name" value="MRG_MORF4L-BINDING PROTEIN"/>
    <property type="match status" value="1"/>
</dbReference>
<proteinExistence type="inferred from homology"/>
<evidence type="ECO:0000256" key="6">
    <source>
        <dbReference type="ARBA" id="ARBA00023242"/>
    </source>
</evidence>
<evidence type="ECO:0000256" key="1">
    <source>
        <dbReference type="ARBA" id="ARBA00004123"/>
    </source>
</evidence>
<sequence>MVELEKGNWPVDAEVSLFHAMRGHKPAGVNKHFQMLFIHEKINSSSSRKISAKDIWEHLNSMYDLQALNESEIIPFPNKEVEFDLTGEDFKDLLSKDYPRISSDSAQEEKTEKSDSGAKHGKGEKTESKQLENKHTSNALHANTPENSPKRKRTRNTPSSNASPATPDVPPPKRRR</sequence>
<feature type="region of interest" description="Disordered" evidence="7">
    <location>
        <begin position="96"/>
        <end position="176"/>
    </location>
</feature>
<name>A0A8B8CGA4_CRAVI</name>
<gene>
    <name evidence="9" type="primary">LOC111118406</name>
</gene>
<dbReference type="GO" id="GO:0035267">
    <property type="term" value="C:NuA4 histone acetyltransferase complex"/>
    <property type="evidence" value="ECO:0007669"/>
    <property type="project" value="TreeGrafter"/>
</dbReference>
<evidence type="ECO:0000256" key="2">
    <source>
        <dbReference type="ARBA" id="ARBA00007117"/>
    </source>
</evidence>
<comment type="subcellular location">
    <subcellularLocation>
        <location evidence="1">Nucleus</location>
    </subcellularLocation>
</comment>
<dbReference type="RefSeq" id="XP_022313566.1">
    <property type="nucleotide sequence ID" value="XM_022457858.1"/>
</dbReference>
<keyword evidence="3" id="KW-0156">Chromatin regulator</keyword>
<feature type="compositionally biased region" description="Polar residues" evidence="7">
    <location>
        <begin position="136"/>
        <end position="147"/>
    </location>
</feature>
<dbReference type="Pfam" id="PF07904">
    <property type="entry name" value="Eaf7"/>
    <property type="match status" value="1"/>
</dbReference>
<dbReference type="AlphaFoldDB" id="A0A8B8CGA4"/>
<accession>A0A8B8CGA4</accession>
<dbReference type="GO" id="GO:0005634">
    <property type="term" value="C:nucleus"/>
    <property type="evidence" value="ECO:0007669"/>
    <property type="project" value="UniProtKB-SubCell"/>
</dbReference>
<dbReference type="GeneID" id="111118406"/>
<organism evidence="8 9">
    <name type="scientific">Crassostrea virginica</name>
    <name type="common">Eastern oyster</name>
    <dbReference type="NCBI Taxonomy" id="6565"/>
    <lineage>
        <taxon>Eukaryota</taxon>
        <taxon>Metazoa</taxon>
        <taxon>Spiralia</taxon>
        <taxon>Lophotrochozoa</taxon>
        <taxon>Mollusca</taxon>
        <taxon>Bivalvia</taxon>
        <taxon>Autobranchia</taxon>
        <taxon>Pteriomorphia</taxon>
        <taxon>Ostreida</taxon>
        <taxon>Ostreoidea</taxon>
        <taxon>Ostreidae</taxon>
        <taxon>Crassostrea</taxon>
    </lineage>
</organism>
<dbReference type="GO" id="GO:0006325">
    <property type="term" value="P:chromatin organization"/>
    <property type="evidence" value="ECO:0007669"/>
    <property type="project" value="UniProtKB-KW"/>
</dbReference>
<keyword evidence="8" id="KW-1185">Reference proteome</keyword>
<keyword evidence="6" id="KW-0539">Nucleus</keyword>
<reference evidence="9" key="1">
    <citation type="submission" date="2025-08" db="UniProtKB">
        <authorList>
            <consortium name="RefSeq"/>
        </authorList>
    </citation>
    <scope>IDENTIFICATION</scope>
    <source>
        <tissue evidence="9">Whole sample</tissue>
    </source>
</reference>
<evidence type="ECO:0000256" key="3">
    <source>
        <dbReference type="ARBA" id="ARBA00022853"/>
    </source>
</evidence>
<evidence type="ECO:0000256" key="7">
    <source>
        <dbReference type="SAM" id="MobiDB-lite"/>
    </source>
</evidence>
<dbReference type="KEGG" id="cvn:111118406"/>
<dbReference type="OrthoDB" id="5595141at2759"/>
<keyword evidence="5" id="KW-0804">Transcription</keyword>
<comment type="similarity">
    <text evidence="2">Belongs to the EAF7 family.</text>
</comment>
<feature type="compositionally biased region" description="Basic and acidic residues" evidence="7">
    <location>
        <begin position="107"/>
        <end position="135"/>
    </location>
</feature>
<keyword evidence="4" id="KW-0805">Transcription regulation</keyword>
<evidence type="ECO:0000256" key="5">
    <source>
        <dbReference type="ARBA" id="ARBA00023163"/>
    </source>
</evidence>
<dbReference type="PANTHER" id="PTHR13581">
    <property type="entry name" value="MRG-BINDING PROTEIN"/>
    <property type="match status" value="1"/>
</dbReference>
<dbReference type="GO" id="GO:0006357">
    <property type="term" value="P:regulation of transcription by RNA polymerase II"/>
    <property type="evidence" value="ECO:0007669"/>
    <property type="project" value="TreeGrafter"/>
</dbReference>
<evidence type="ECO:0000256" key="4">
    <source>
        <dbReference type="ARBA" id="ARBA00023015"/>
    </source>
</evidence>
<evidence type="ECO:0000313" key="8">
    <source>
        <dbReference type="Proteomes" id="UP000694844"/>
    </source>
</evidence>
<protein>
    <submittedName>
        <fullName evidence="9">MRG/MORF4L-binding protein-like</fullName>
    </submittedName>
</protein>
<dbReference type="InterPro" id="IPR012423">
    <property type="entry name" value="Eaf7/MRGBP"/>
</dbReference>